<sequence length="385" mass="44629">MPLTVHVKDFYIPFLILFLFKAGAQTSALAVADSLYVLGNYTAAINQYAKVDSPNSNLQIARAYNAIGNYEKAIVQYTATLDKKPDFAIARFELGKLLLKTKKFGPALETFHTLLSSKNQNPEYFYYLGRTYESVNKTDKANKAFKTSVEMDSTHLRSLYALGKYYVGQEIKDSALVFIDKGLRFYENDVAMINLKALAFYNNGQFQLAIPHFEKLLELGEEKPFVFEKLAFCYFRNWQPQKALETYHRLSHFPDKIAAAYSGLGDVYFEEEQLDSAQFYIQKSIEARMALFPQEYASLGRIARLKGNTKKAMDYYVKAWEENKDNYLNYYQVCTLADEYYKDPKTRLSYYENLLDMYPDLVPYIKERVKKRVSELKEEIHFAGN</sequence>
<gene>
    <name evidence="3" type="ORF">MACH07_15970</name>
</gene>
<evidence type="ECO:0008006" key="5">
    <source>
        <dbReference type="Google" id="ProtNLM"/>
    </source>
</evidence>
<dbReference type="InterPro" id="IPR011990">
    <property type="entry name" value="TPR-like_helical_dom_sf"/>
</dbReference>
<dbReference type="SUPFAM" id="SSF48452">
    <property type="entry name" value="TPR-like"/>
    <property type="match status" value="1"/>
</dbReference>
<dbReference type="AlphaFoldDB" id="A0AA48KP23"/>
<feature type="repeat" description="TPR" evidence="1">
    <location>
        <begin position="122"/>
        <end position="155"/>
    </location>
</feature>
<dbReference type="Gene3D" id="1.25.40.10">
    <property type="entry name" value="Tetratricopeptide repeat domain"/>
    <property type="match status" value="2"/>
</dbReference>
<dbReference type="InterPro" id="IPR019734">
    <property type="entry name" value="TPR_rpt"/>
</dbReference>
<dbReference type="GO" id="GO:0045892">
    <property type="term" value="P:negative regulation of DNA-templated transcription"/>
    <property type="evidence" value="ECO:0007669"/>
    <property type="project" value="InterPro"/>
</dbReference>
<keyword evidence="4" id="KW-1185">Reference proteome</keyword>
<evidence type="ECO:0000313" key="3">
    <source>
        <dbReference type="EMBL" id="BDW92765.1"/>
    </source>
</evidence>
<dbReference type="PANTHER" id="PTHR44749:SF1">
    <property type="entry name" value="TETRATRICOPEPTIDE-LIKE HELICAL DOMAIN-CONTAINING PROTEIN"/>
    <property type="match status" value="1"/>
</dbReference>
<evidence type="ECO:0000313" key="4">
    <source>
        <dbReference type="Proteomes" id="UP001330184"/>
    </source>
</evidence>
<evidence type="ECO:0000256" key="2">
    <source>
        <dbReference type="SAM" id="SignalP"/>
    </source>
</evidence>
<keyword evidence="2" id="KW-0732">Signal</keyword>
<evidence type="ECO:0000256" key="1">
    <source>
        <dbReference type="PROSITE-ProRule" id="PRU00339"/>
    </source>
</evidence>
<protein>
    <recommendedName>
        <fullName evidence="5">Tetratricopeptide repeat protein</fullName>
    </recommendedName>
</protein>
<feature type="signal peptide" evidence="2">
    <location>
        <begin position="1"/>
        <end position="24"/>
    </location>
</feature>
<feature type="chain" id="PRO_5041413763" description="Tetratricopeptide repeat protein" evidence="2">
    <location>
        <begin position="25"/>
        <end position="385"/>
    </location>
</feature>
<feature type="repeat" description="TPR" evidence="1">
    <location>
        <begin position="293"/>
        <end position="326"/>
    </location>
</feature>
<dbReference type="Pfam" id="PF13414">
    <property type="entry name" value="TPR_11"/>
    <property type="match status" value="1"/>
</dbReference>
<name>A0AA48KP23_9FLAO</name>
<keyword evidence="1" id="KW-0802">TPR repeat</keyword>
<reference evidence="3 4" key="1">
    <citation type="submission" date="2023-01" db="EMBL/GenBank/DDBJ databases">
        <title>Complete genome sequence of Muricauda aquimarina strain IFOP_LL357.</title>
        <authorList>
            <person name="Gajardo G."/>
            <person name="Ueki S."/>
            <person name="Maruyama F."/>
        </authorList>
    </citation>
    <scope>NUCLEOTIDE SEQUENCE [LARGE SCALE GENOMIC DNA]</scope>
    <source>
        <strain evidence="3 4">IFOP_LL357</strain>
    </source>
</reference>
<dbReference type="EMBL" id="AP027268">
    <property type="protein sequence ID" value="BDW92765.1"/>
    <property type="molecule type" value="Genomic_DNA"/>
</dbReference>
<dbReference type="PROSITE" id="PS50005">
    <property type="entry name" value="TPR"/>
    <property type="match status" value="3"/>
</dbReference>
<dbReference type="InterPro" id="IPR044650">
    <property type="entry name" value="SRFR1-like"/>
</dbReference>
<feature type="repeat" description="TPR" evidence="1">
    <location>
        <begin position="54"/>
        <end position="87"/>
    </location>
</feature>
<accession>A0AA48KP23</accession>
<dbReference type="SMART" id="SM00028">
    <property type="entry name" value="TPR"/>
    <property type="match status" value="7"/>
</dbReference>
<proteinExistence type="predicted"/>
<organism evidence="3 4">
    <name type="scientific">Flagellimonas marinaquae</name>
    <dbReference type="NCBI Taxonomy" id="254955"/>
    <lineage>
        <taxon>Bacteria</taxon>
        <taxon>Pseudomonadati</taxon>
        <taxon>Bacteroidota</taxon>
        <taxon>Flavobacteriia</taxon>
        <taxon>Flavobacteriales</taxon>
        <taxon>Flavobacteriaceae</taxon>
        <taxon>Flagellimonas</taxon>
    </lineage>
</organism>
<dbReference type="Pfam" id="PF13181">
    <property type="entry name" value="TPR_8"/>
    <property type="match status" value="2"/>
</dbReference>
<dbReference type="Proteomes" id="UP001330184">
    <property type="component" value="Chromosome"/>
</dbReference>
<dbReference type="PANTHER" id="PTHR44749">
    <property type="entry name" value="SUPPRESSOR OF RPS4-RLD 1"/>
    <property type="match status" value="1"/>
</dbReference>